<gene>
    <name evidence="2" type="ORF">EYF80_026559</name>
</gene>
<evidence type="ECO:0000313" key="3">
    <source>
        <dbReference type="Proteomes" id="UP000314294"/>
    </source>
</evidence>
<keyword evidence="3" id="KW-1185">Reference proteome</keyword>
<dbReference type="AlphaFoldDB" id="A0A4Z2HBT1"/>
<evidence type="ECO:0000256" key="1">
    <source>
        <dbReference type="SAM" id="MobiDB-lite"/>
    </source>
</evidence>
<sequence>MAGDRLGSARPPMSPAPVDHTPLCIGFPYRRVQKQSPPFMNDTYFVRTQPRNAFAPPLAPDSPSLVAPDAAPAPAQHRVQLAQQIGGQHSPRGFLAEGLGAAGRGEGQSRGLRASGRGAGRRPSGGLRGPEEVLLIGPGGRGGGPVGGRGLLGDPRVDVGQGNPLVCQLWANGTGKDVKVKGDATLHAPIHSSFIVTKSGGLGDVKV</sequence>
<comment type="caution">
    <text evidence="2">The sequence shown here is derived from an EMBL/GenBank/DDBJ whole genome shotgun (WGS) entry which is preliminary data.</text>
</comment>
<protein>
    <submittedName>
        <fullName evidence="2">Uncharacterized protein</fullName>
    </submittedName>
</protein>
<feature type="compositionally biased region" description="Low complexity" evidence="1">
    <location>
        <begin position="110"/>
        <end position="125"/>
    </location>
</feature>
<reference evidence="2 3" key="1">
    <citation type="submission" date="2019-03" db="EMBL/GenBank/DDBJ databases">
        <title>First draft genome of Liparis tanakae, snailfish: a comprehensive survey of snailfish specific genes.</title>
        <authorList>
            <person name="Kim W."/>
            <person name="Song I."/>
            <person name="Jeong J.-H."/>
            <person name="Kim D."/>
            <person name="Kim S."/>
            <person name="Ryu S."/>
            <person name="Song J.Y."/>
            <person name="Lee S.K."/>
        </authorList>
    </citation>
    <scope>NUCLEOTIDE SEQUENCE [LARGE SCALE GENOMIC DNA]</scope>
    <source>
        <tissue evidence="2">Muscle</tissue>
    </source>
</reference>
<evidence type="ECO:0000313" key="2">
    <source>
        <dbReference type="EMBL" id="TNN63216.1"/>
    </source>
</evidence>
<name>A0A4Z2HBT1_9TELE</name>
<accession>A0A4Z2HBT1</accession>
<dbReference type="Proteomes" id="UP000314294">
    <property type="component" value="Unassembled WGS sequence"/>
</dbReference>
<feature type="region of interest" description="Disordered" evidence="1">
    <location>
        <begin position="89"/>
        <end position="131"/>
    </location>
</feature>
<proteinExistence type="predicted"/>
<organism evidence="2 3">
    <name type="scientific">Liparis tanakae</name>
    <name type="common">Tanaka's snailfish</name>
    <dbReference type="NCBI Taxonomy" id="230148"/>
    <lineage>
        <taxon>Eukaryota</taxon>
        <taxon>Metazoa</taxon>
        <taxon>Chordata</taxon>
        <taxon>Craniata</taxon>
        <taxon>Vertebrata</taxon>
        <taxon>Euteleostomi</taxon>
        <taxon>Actinopterygii</taxon>
        <taxon>Neopterygii</taxon>
        <taxon>Teleostei</taxon>
        <taxon>Neoteleostei</taxon>
        <taxon>Acanthomorphata</taxon>
        <taxon>Eupercaria</taxon>
        <taxon>Perciformes</taxon>
        <taxon>Cottioidei</taxon>
        <taxon>Cottales</taxon>
        <taxon>Liparidae</taxon>
        <taxon>Liparis</taxon>
    </lineage>
</organism>
<dbReference type="EMBL" id="SRLO01000278">
    <property type="protein sequence ID" value="TNN63216.1"/>
    <property type="molecule type" value="Genomic_DNA"/>
</dbReference>